<dbReference type="GO" id="GO:0005524">
    <property type="term" value="F:ATP binding"/>
    <property type="evidence" value="ECO:0007669"/>
    <property type="project" value="UniProtKB-KW"/>
</dbReference>
<evidence type="ECO:0000256" key="8">
    <source>
        <dbReference type="ARBA" id="ARBA00022840"/>
    </source>
</evidence>
<dbReference type="GO" id="GO:0004636">
    <property type="term" value="F:phosphoribosyl-ATP diphosphatase activity"/>
    <property type="evidence" value="ECO:0007669"/>
    <property type="project" value="UniProtKB-UniRule"/>
</dbReference>
<protein>
    <recommendedName>
        <fullName evidence="10">Phosphoribosyl-ATP pyrophosphatase</fullName>
        <shortName evidence="10">PRA-PH</shortName>
        <ecNumber evidence="10">3.6.1.31</ecNumber>
    </recommendedName>
</protein>
<evidence type="ECO:0000256" key="7">
    <source>
        <dbReference type="ARBA" id="ARBA00022801"/>
    </source>
</evidence>
<comment type="similarity">
    <text evidence="10">Belongs to the PRA-PH family.</text>
</comment>
<dbReference type="SUPFAM" id="SSF101386">
    <property type="entry name" value="all-alpha NTP pyrophosphatases"/>
    <property type="match status" value="1"/>
</dbReference>
<dbReference type="UniPathway" id="UPA00031">
    <property type="reaction ID" value="UER00007"/>
</dbReference>
<dbReference type="GO" id="GO:0005737">
    <property type="term" value="C:cytoplasm"/>
    <property type="evidence" value="ECO:0007669"/>
    <property type="project" value="UniProtKB-SubCell"/>
</dbReference>
<evidence type="ECO:0000256" key="5">
    <source>
        <dbReference type="ARBA" id="ARBA00022605"/>
    </source>
</evidence>
<evidence type="ECO:0000256" key="3">
    <source>
        <dbReference type="ARBA" id="ARBA00005204"/>
    </source>
</evidence>
<keyword evidence="12" id="KW-1185">Reference proteome</keyword>
<evidence type="ECO:0000313" key="11">
    <source>
        <dbReference type="EMBL" id="TDG71783.1"/>
    </source>
</evidence>
<comment type="caution">
    <text evidence="11">The sequence shown here is derived from an EMBL/GenBank/DDBJ whole genome shotgun (WGS) entry which is preliminary data.</text>
</comment>
<proteinExistence type="inferred from homology"/>
<comment type="pathway">
    <text evidence="3 10">Amino-acid biosynthesis; L-histidine biosynthesis; L-histidine from 5-phospho-alpha-D-ribose 1-diphosphate: step 2/9.</text>
</comment>
<dbReference type="CDD" id="cd11534">
    <property type="entry name" value="NTP-PPase_HisIE_like"/>
    <property type="match status" value="1"/>
</dbReference>
<evidence type="ECO:0000256" key="10">
    <source>
        <dbReference type="HAMAP-Rule" id="MF_01020"/>
    </source>
</evidence>
<dbReference type="Proteomes" id="UP000295257">
    <property type="component" value="Unassembled WGS sequence"/>
</dbReference>
<organism evidence="11 12">
    <name type="scientific">Companilactobacillus farciminis</name>
    <dbReference type="NCBI Taxonomy" id="1612"/>
    <lineage>
        <taxon>Bacteria</taxon>
        <taxon>Bacillati</taxon>
        <taxon>Bacillota</taxon>
        <taxon>Bacilli</taxon>
        <taxon>Lactobacillales</taxon>
        <taxon>Lactobacillaceae</taxon>
        <taxon>Companilactobacillus</taxon>
    </lineage>
</organism>
<evidence type="ECO:0000256" key="6">
    <source>
        <dbReference type="ARBA" id="ARBA00022741"/>
    </source>
</evidence>
<comment type="subcellular location">
    <subcellularLocation>
        <location evidence="2 10">Cytoplasm</location>
    </subcellularLocation>
</comment>
<dbReference type="InterPro" id="IPR021130">
    <property type="entry name" value="PRib-ATP_PPHydrolase-like"/>
</dbReference>
<keyword evidence="9 10" id="KW-0368">Histidine biosynthesis</keyword>
<name>A0A4R5NDY8_9LACO</name>
<dbReference type="GO" id="GO:0000105">
    <property type="term" value="P:L-histidine biosynthetic process"/>
    <property type="evidence" value="ECO:0007669"/>
    <property type="project" value="UniProtKB-UniRule"/>
</dbReference>
<keyword evidence="6 10" id="KW-0547">Nucleotide-binding</keyword>
<evidence type="ECO:0000256" key="1">
    <source>
        <dbReference type="ARBA" id="ARBA00001460"/>
    </source>
</evidence>
<dbReference type="RefSeq" id="WP_010020628.1">
    <property type="nucleotide sequence ID" value="NZ_BHYW01000024.1"/>
</dbReference>
<dbReference type="EC" id="3.6.1.31" evidence="10"/>
<dbReference type="AlphaFoldDB" id="A0A4R5NDY8"/>
<keyword evidence="7 10" id="KW-0378">Hydrolase</keyword>
<dbReference type="InterPro" id="IPR008179">
    <property type="entry name" value="HisE"/>
</dbReference>
<evidence type="ECO:0000313" key="12">
    <source>
        <dbReference type="Proteomes" id="UP000295257"/>
    </source>
</evidence>
<reference evidence="11 12" key="1">
    <citation type="journal article" date="2019" name="Appl. Microbiol. Biotechnol.">
        <title>Uncovering carbohydrate metabolism through a genotype-phenotype association study of 56 lactic acid bacteria genomes.</title>
        <authorList>
            <person name="Buron-Moles G."/>
            <person name="Chailyan A."/>
            <person name="Dolejs I."/>
            <person name="Forster J."/>
            <person name="Miks M.H."/>
        </authorList>
    </citation>
    <scope>NUCLEOTIDE SEQUENCE [LARGE SCALE GENOMIC DNA]</scope>
    <source>
        <strain evidence="11 12">ATCC 29644</strain>
    </source>
</reference>
<evidence type="ECO:0000256" key="4">
    <source>
        <dbReference type="ARBA" id="ARBA00022490"/>
    </source>
</evidence>
<dbReference type="STRING" id="1612.ABB44_07120"/>
<keyword evidence="4 10" id="KW-0963">Cytoplasm</keyword>
<dbReference type="EMBL" id="PUFN01000019">
    <property type="protein sequence ID" value="TDG71783.1"/>
    <property type="molecule type" value="Genomic_DNA"/>
</dbReference>
<dbReference type="HAMAP" id="MF_01020">
    <property type="entry name" value="HisE"/>
    <property type="match status" value="1"/>
</dbReference>
<gene>
    <name evidence="10" type="primary">hisE</name>
    <name evidence="11" type="ORF">C5L30_002363</name>
</gene>
<dbReference type="PANTHER" id="PTHR42945">
    <property type="entry name" value="HISTIDINE BIOSYNTHESIS BIFUNCTIONAL PROTEIN"/>
    <property type="match status" value="1"/>
</dbReference>
<keyword evidence="5 10" id="KW-0028">Amino-acid biosynthesis</keyword>
<dbReference type="OrthoDB" id="9795769at2"/>
<keyword evidence="8 10" id="KW-0067">ATP-binding</keyword>
<dbReference type="PANTHER" id="PTHR42945:SF9">
    <property type="entry name" value="HISTIDINE BIOSYNTHESIS BIFUNCTIONAL PROTEIN HISIE"/>
    <property type="match status" value="1"/>
</dbReference>
<dbReference type="NCBIfam" id="TIGR03188">
    <property type="entry name" value="histidine_hisI"/>
    <property type="match status" value="1"/>
</dbReference>
<dbReference type="Pfam" id="PF01503">
    <property type="entry name" value="PRA-PH"/>
    <property type="match status" value="1"/>
</dbReference>
<dbReference type="Gene3D" id="1.10.287.1080">
    <property type="entry name" value="MazG-like"/>
    <property type="match status" value="1"/>
</dbReference>
<evidence type="ECO:0000256" key="9">
    <source>
        <dbReference type="ARBA" id="ARBA00023102"/>
    </source>
</evidence>
<accession>A0A4R5NDY8</accession>
<sequence>MQNLDELYNLVKERQNNPKKGSYTDYLFSEGLDKILKKVGEESTEVIVAAKNPGKKRGDGELVYESADLLYHLCVLWAQQGVTFDQIKEELAKREGLMSQFKDRPEIKDL</sequence>
<evidence type="ECO:0000256" key="2">
    <source>
        <dbReference type="ARBA" id="ARBA00004496"/>
    </source>
</evidence>
<comment type="catalytic activity">
    <reaction evidence="1 10">
        <text>1-(5-phospho-beta-D-ribosyl)-ATP + H2O = 1-(5-phospho-beta-D-ribosyl)-5'-AMP + diphosphate + H(+)</text>
        <dbReference type="Rhea" id="RHEA:22828"/>
        <dbReference type="ChEBI" id="CHEBI:15377"/>
        <dbReference type="ChEBI" id="CHEBI:15378"/>
        <dbReference type="ChEBI" id="CHEBI:33019"/>
        <dbReference type="ChEBI" id="CHEBI:59457"/>
        <dbReference type="ChEBI" id="CHEBI:73183"/>
        <dbReference type="EC" id="3.6.1.31"/>
    </reaction>
</comment>